<keyword evidence="6 9" id="KW-0460">Magnesium</keyword>
<feature type="binding site" evidence="9">
    <location>
        <begin position="123"/>
        <end position="129"/>
    </location>
    <ligand>
        <name>ATP</name>
        <dbReference type="ChEBI" id="CHEBI:30616"/>
    </ligand>
</feature>
<sequence>MKRALTPGTFDPITEGHLDVIRRAAQLVDEVIVSVAVSAGKGPLFSLEERVALAREATKDIPNVRVEPFDELLVDFARRMEAQAVVKGLRAITDFEYEFQMTAMNYQLDKNLETVFIMSTPQHMYLSSSVVREIASWGGDVSQFVPPCVNEALVARFAELKGLK</sequence>
<comment type="caution">
    <text evidence="11">The sequence shown here is derived from an EMBL/GenBank/DDBJ whole genome shotgun (WGS) entry which is preliminary data.</text>
</comment>
<evidence type="ECO:0000256" key="3">
    <source>
        <dbReference type="ARBA" id="ARBA00022695"/>
    </source>
</evidence>
<comment type="pathway">
    <text evidence="9">Cofactor biosynthesis; coenzyme A biosynthesis; CoA from (R)-pantothenate: step 4/5.</text>
</comment>
<evidence type="ECO:0000313" key="12">
    <source>
        <dbReference type="Proteomes" id="UP001343724"/>
    </source>
</evidence>
<feature type="binding site" evidence="9">
    <location>
        <begin position="88"/>
        <end position="90"/>
    </location>
    <ligand>
        <name>ATP</name>
        <dbReference type="ChEBI" id="CHEBI:30616"/>
    </ligand>
</feature>
<evidence type="ECO:0000256" key="9">
    <source>
        <dbReference type="HAMAP-Rule" id="MF_00151"/>
    </source>
</evidence>
<dbReference type="InterPro" id="IPR014729">
    <property type="entry name" value="Rossmann-like_a/b/a_fold"/>
</dbReference>
<dbReference type="HAMAP" id="MF_00151">
    <property type="entry name" value="PPAT_bact"/>
    <property type="match status" value="1"/>
</dbReference>
<keyword evidence="7 9" id="KW-0173">Coenzyme A biosynthesis</keyword>
<feature type="binding site" evidence="9">
    <location>
        <position position="73"/>
    </location>
    <ligand>
        <name>substrate</name>
    </ligand>
</feature>
<reference evidence="11 12" key="1">
    <citation type="submission" date="2024-01" db="EMBL/GenBank/DDBJ databases">
        <title>novel species in genus Adlercreutzia.</title>
        <authorList>
            <person name="Liu X."/>
        </authorList>
    </citation>
    <scope>NUCLEOTIDE SEQUENCE [LARGE SCALE GENOMIC DNA]</scope>
    <source>
        <strain evidence="11 12">R22</strain>
    </source>
</reference>
<dbReference type="Gene3D" id="3.40.50.620">
    <property type="entry name" value="HUPs"/>
    <property type="match status" value="1"/>
</dbReference>
<dbReference type="CDD" id="cd02163">
    <property type="entry name" value="PPAT"/>
    <property type="match status" value="1"/>
</dbReference>
<evidence type="ECO:0000256" key="2">
    <source>
        <dbReference type="ARBA" id="ARBA00022679"/>
    </source>
</evidence>
<evidence type="ECO:0000256" key="5">
    <source>
        <dbReference type="ARBA" id="ARBA00022840"/>
    </source>
</evidence>
<dbReference type="NCBIfam" id="TIGR01510">
    <property type="entry name" value="coaD_prev_kdtB"/>
    <property type="match status" value="1"/>
</dbReference>
<keyword evidence="12" id="KW-1185">Reference proteome</keyword>
<accession>A0ABU6IXR1</accession>
<evidence type="ECO:0000256" key="7">
    <source>
        <dbReference type="ARBA" id="ARBA00022993"/>
    </source>
</evidence>
<evidence type="ECO:0000256" key="6">
    <source>
        <dbReference type="ARBA" id="ARBA00022842"/>
    </source>
</evidence>
<comment type="function">
    <text evidence="9">Reversibly transfers an adenylyl group from ATP to 4'-phosphopantetheine, yielding dephospho-CoA (dPCoA) and pyrophosphate.</text>
</comment>
<comment type="subunit">
    <text evidence="9">Homohexamer.</text>
</comment>
<dbReference type="EMBL" id="JAYMFH010000003">
    <property type="protein sequence ID" value="MEC4294466.1"/>
    <property type="molecule type" value="Genomic_DNA"/>
</dbReference>
<feature type="binding site" evidence="9">
    <location>
        <position position="98"/>
    </location>
    <ligand>
        <name>ATP</name>
        <dbReference type="ChEBI" id="CHEBI:30616"/>
    </ligand>
</feature>
<dbReference type="GO" id="GO:0004595">
    <property type="term" value="F:pantetheine-phosphate adenylyltransferase activity"/>
    <property type="evidence" value="ECO:0007669"/>
    <property type="project" value="UniProtKB-EC"/>
</dbReference>
<dbReference type="SUPFAM" id="SSF52374">
    <property type="entry name" value="Nucleotidylyl transferase"/>
    <property type="match status" value="1"/>
</dbReference>
<gene>
    <name evidence="9 11" type="primary">coaD</name>
    <name evidence="11" type="ORF">VJ920_03995</name>
</gene>
<feature type="domain" description="Cytidyltransferase-like" evidence="10">
    <location>
        <begin position="5"/>
        <end position="133"/>
    </location>
</feature>
<dbReference type="PANTHER" id="PTHR21342:SF1">
    <property type="entry name" value="PHOSPHOPANTETHEINE ADENYLYLTRANSFERASE"/>
    <property type="match status" value="1"/>
</dbReference>
<keyword evidence="5 9" id="KW-0067">ATP-binding</keyword>
<feature type="site" description="Transition state stabilizer" evidence="9">
    <location>
        <position position="17"/>
    </location>
</feature>
<dbReference type="InterPro" id="IPR004821">
    <property type="entry name" value="Cyt_trans-like"/>
</dbReference>
<name>A0ABU6IXR1_9ACTN</name>
<dbReference type="PANTHER" id="PTHR21342">
    <property type="entry name" value="PHOSPHOPANTETHEINE ADENYLYLTRANSFERASE"/>
    <property type="match status" value="1"/>
</dbReference>
<feature type="binding site" evidence="9">
    <location>
        <position position="9"/>
    </location>
    <ligand>
        <name>substrate</name>
    </ligand>
</feature>
<keyword evidence="3 9" id="KW-0548">Nucleotidyltransferase</keyword>
<keyword evidence="2 9" id="KW-0808">Transferase</keyword>
<feature type="binding site" evidence="9">
    <location>
        <begin position="9"/>
        <end position="10"/>
    </location>
    <ligand>
        <name>ATP</name>
        <dbReference type="ChEBI" id="CHEBI:30616"/>
    </ligand>
</feature>
<dbReference type="EC" id="2.7.7.3" evidence="9"/>
<comment type="catalytic activity">
    <reaction evidence="8 9">
        <text>(R)-4'-phosphopantetheine + ATP + H(+) = 3'-dephospho-CoA + diphosphate</text>
        <dbReference type="Rhea" id="RHEA:19801"/>
        <dbReference type="ChEBI" id="CHEBI:15378"/>
        <dbReference type="ChEBI" id="CHEBI:30616"/>
        <dbReference type="ChEBI" id="CHEBI:33019"/>
        <dbReference type="ChEBI" id="CHEBI:57328"/>
        <dbReference type="ChEBI" id="CHEBI:61723"/>
        <dbReference type="EC" id="2.7.7.3"/>
    </reaction>
</comment>
<comment type="similarity">
    <text evidence="9">Belongs to the bacterial CoaD family.</text>
</comment>
<comment type="cofactor">
    <cofactor evidence="9">
        <name>Mg(2+)</name>
        <dbReference type="ChEBI" id="CHEBI:18420"/>
    </cofactor>
</comment>
<evidence type="ECO:0000256" key="1">
    <source>
        <dbReference type="ARBA" id="ARBA00022490"/>
    </source>
</evidence>
<feature type="binding site" evidence="9">
    <location>
        <position position="17"/>
    </location>
    <ligand>
        <name>ATP</name>
        <dbReference type="ChEBI" id="CHEBI:30616"/>
    </ligand>
</feature>
<evidence type="ECO:0000256" key="8">
    <source>
        <dbReference type="ARBA" id="ARBA00029346"/>
    </source>
</evidence>
<dbReference type="Proteomes" id="UP001343724">
    <property type="component" value="Unassembled WGS sequence"/>
</dbReference>
<comment type="subcellular location">
    <subcellularLocation>
        <location evidence="9">Cytoplasm</location>
    </subcellularLocation>
</comment>
<protein>
    <recommendedName>
        <fullName evidence="9">Phosphopantetheine adenylyltransferase</fullName>
        <ecNumber evidence="9">2.7.7.3</ecNumber>
    </recommendedName>
    <alternativeName>
        <fullName evidence="9">Dephospho-CoA pyrophosphorylase</fullName>
    </alternativeName>
    <alternativeName>
        <fullName evidence="9">Pantetheine-phosphate adenylyltransferase</fullName>
        <shortName evidence="9">PPAT</shortName>
    </alternativeName>
</protein>
<feature type="binding site" evidence="9">
    <location>
        <position position="87"/>
    </location>
    <ligand>
        <name>substrate</name>
    </ligand>
</feature>
<evidence type="ECO:0000256" key="4">
    <source>
        <dbReference type="ARBA" id="ARBA00022741"/>
    </source>
</evidence>
<dbReference type="RefSeq" id="WP_326454460.1">
    <property type="nucleotide sequence ID" value="NZ_JAYMFH010000003.1"/>
</dbReference>
<keyword evidence="1 9" id="KW-0963">Cytoplasm</keyword>
<dbReference type="InterPro" id="IPR001980">
    <property type="entry name" value="PPAT"/>
</dbReference>
<feature type="binding site" evidence="9">
    <location>
        <position position="41"/>
    </location>
    <ligand>
        <name>substrate</name>
    </ligand>
</feature>
<evidence type="ECO:0000259" key="10">
    <source>
        <dbReference type="Pfam" id="PF01467"/>
    </source>
</evidence>
<proteinExistence type="inferred from homology"/>
<dbReference type="Pfam" id="PF01467">
    <property type="entry name" value="CTP_transf_like"/>
    <property type="match status" value="1"/>
</dbReference>
<keyword evidence="4 9" id="KW-0547">Nucleotide-binding</keyword>
<dbReference type="PRINTS" id="PR01020">
    <property type="entry name" value="LPSBIOSNTHSS"/>
</dbReference>
<dbReference type="NCBIfam" id="TIGR00125">
    <property type="entry name" value="cyt_tran_rel"/>
    <property type="match status" value="1"/>
</dbReference>
<evidence type="ECO:0000313" key="11">
    <source>
        <dbReference type="EMBL" id="MEC4294466.1"/>
    </source>
</evidence>
<organism evidence="11 12">
    <name type="scientific">Adlercreutzia shanghongiae</name>
    <dbReference type="NCBI Taxonomy" id="3111773"/>
    <lineage>
        <taxon>Bacteria</taxon>
        <taxon>Bacillati</taxon>
        <taxon>Actinomycetota</taxon>
        <taxon>Coriobacteriia</taxon>
        <taxon>Eggerthellales</taxon>
        <taxon>Eggerthellaceae</taxon>
        <taxon>Adlercreutzia</taxon>
    </lineage>
</organism>